<evidence type="ECO:0000256" key="1">
    <source>
        <dbReference type="SAM" id="MobiDB-lite"/>
    </source>
</evidence>
<protein>
    <submittedName>
        <fullName evidence="2">Uncharacterized protein</fullName>
    </submittedName>
</protein>
<proteinExistence type="predicted"/>
<name>A0ABS8T5K3_DATST</name>
<reference evidence="2 3" key="1">
    <citation type="journal article" date="2021" name="BMC Genomics">
        <title>Datura genome reveals duplications of psychoactive alkaloid biosynthetic genes and high mutation rate following tissue culture.</title>
        <authorList>
            <person name="Rajewski A."/>
            <person name="Carter-House D."/>
            <person name="Stajich J."/>
            <person name="Litt A."/>
        </authorList>
    </citation>
    <scope>NUCLEOTIDE SEQUENCE [LARGE SCALE GENOMIC DNA]</scope>
    <source>
        <strain evidence="2">AR-01</strain>
    </source>
</reference>
<keyword evidence="3" id="KW-1185">Reference proteome</keyword>
<comment type="caution">
    <text evidence="2">The sequence shown here is derived from an EMBL/GenBank/DDBJ whole genome shotgun (WGS) entry which is preliminary data.</text>
</comment>
<accession>A0ABS8T5K3</accession>
<dbReference type="EMBL" id="JACEIK010001095">
    <property type="protein sequence ID" value="MCD7465909.1"/>
    <property type="molecule type" value="Genomic_DNA"/>
</dbReference>
<evidence type="ECO:0000313" key="3">
    <source>
        <dbReference type="Proteomes" id="UP000823775"/>
    </source>
</evidence>
<evidence type="ECO:0000313" key="2">
    <source>
        <dbReference type="EMBL" id="MCD7465909.1"/>
    </source>
</evidence>
<gene>
    <name evidence="2" type="ORF">HAX54_002123</name>
</gene>
<sequence>MGSYVPPEENNAYFMNGYFVPQVPESSRYNNLRARNPRGRMPMLHHSSSNSRREVVEQEDSQWIRENPSSTRLIGNRLYDPSFAARGEPVDPHLRILKANPNFYKTEAGNKDKTVINLNN</sequence>
<feature type="region of interest" description="Disordered" evidence="1">
    <location>
        <begin position="30"/>
        <end position="63"/>
    </location>
</feature>
<dbReference type="Proteomes" id="UP000823775">
    <property type="component" value="Unassembled WGS sequence"/>
</dbReference>
<organism evidence="2 3">
    <name type="scientific">Datura stramonium</name>
    <name type="common">Jimsonweed</name>
    <name type="synonym">Common thornapple</name>
    <dbReference type="NCBI Taxonomy" id="4076"/>
    <lineage>
        <taxon>Eukaryota</taxon>
        <taxon>Viridiplantae</taxon>
        <taxon>Streptophyta</taxon>
        <taxon>Embryophyta</taxon>
        <taxon>Tracheophyta</taxon>
        <taxon>Spermatophyta</taxon>
        <taxon>Magnoliopsida</taxon>
        <taxon>eudicotyledons</taxon>
        <taxon>Gunneridae</taxon>
        <taxon>Pentapetalae</taxon>
        <taxon>asterids</taxon>
        <taxon>lamiids</taxon>
        <taxon>Solanales</taxon>
        <taxon>Solanaceae</taxon>
        <taxon>Solanoideae</taxon>
        <taxon>Datureae</taxon>
        <taxon>Datura</taxon>
    </lineage>
</organism>